<comment type="subcellular location">
    <subcellularLocation>
        <location evidence="1 8">Nucleus</location>
    </subcellularLocation>
</comment>
<dbReference type="Pfam" id="PF05920">
    <property type="entry name" value="Homeobox_KN"/>
    <property type="match status" value="1"/>
</dbReference>
<dbReference type="GO" id="GO:0006355">
    <property type="term" value="P:regulation of DNA-templated transcription"/>
    <property type="evidence" value="ECO:0007669"/>
    <property type="project" value="InterPro"/>
</dbReference>
<dbReference type="AlphaFoldDB" id="A0A200QE37"/>
<dbReference type="GO" id="GO:0003677">
    <property type="term" value="F:DNA binding"/>
    <property type="evidence" value="ECO:0007669"/>
    <property type="project" value="UniProtKB-UniRule"/>
</dbReference>
<dbReference type="InterPro" id="IPR009057">
    <property type="entry name" value="Homeodomain-like_sf"/>
</dbReference>
<evidence type="ECO:0000256" key="5">
    <source>
        <dbReference type="ARBA" id="ARBA00023155"/>
    </source>
</evidence>
<dbReference type="Pfam" id="PF07526">
    <property type="entry name" value="POX"/>
    <property type="match status" value="1"/>
</dbReference>
<dbReference type="EMBL" id="MVGT01002292">
    <property type="protein sequence ID" value="OVA08723.1"/>
    <property type="molecule type" value="Genomic_DNA"/>
</dbReference>
<keyword evidence="6" id="KW-0804">Transcription</keyword>
<protein>
    <submittedName>
        <fullName evidence="11">Homeobox domain</fullName>
    </submittedName>
</protein>
<dbReference type="InterPro" id="IPR001356">
    <property type="entry name" value="HD"/>
</dbReference>
<dbReference type="OrthoDB" id="10056939at2759"/>
<evidence type="ECO:0000256" key="6">
    <source>
        <dbReference type="ARBA" id="ARBA00023163"/>
    </source>
</evidence>
<dbReference type="CDD" id="cd00086">
    <property type="entry name" value="homeodomain"/>
    <property type="match status" value="1"/>
</dbReference>
<dbReference type="InterPro" id="IPR050224">
    <property type="entry name" value="TALE_homeobox"/>
</dbReference>
<proteinExistence type="inferred from homology"/>
<feature type="region of interest" description="Disordered" evidence="9">
    <location>
        <begin position="566"/>
        <end position="585"/>
    </location>
</feature>
<comment type="similarity">
    <text evidence="2">Belongs to the TALE/BELL homeobox family.</text>
</comment>
<dbReference type="PROSITE" id="PS50071">
    <property type="entry name" value="HOMEOBOX_2"/>
    <property type="match status" value="1"/>
</dbReference>
<dbReference type="InParanoid" id="A0A200QE37"/>
<keyword evidence="4 8" id="KW-0238">DNA-binding</keyword>
<organism evidence="11 12">
    <name type="scientific">Macleaya cordata</name>
    <name type="common">Five-seeded plume-poppy</name>
    <name type="synonym">Bocconia cordata</name>
    <dbReference type="NCBI Taxonomy" id="56857"/>
    <lineage>
        <taxon>Eukaryota</taxon>
        <taxon>Viridiplantae</taxon>
        <taxon>Streptophyta</taxon>
        <taxon>Embryophyta</taxon>
        <taxon>Tracheophyta</taxon>
        <taxon>Spermatophyta</taxon>
        <taxon>Magnoliopsida</taxon>
        <taxon>Ranunculales</taxon>
        <taxon>Papaveraceae</taxon>
        <taxon>Papaveroideae</taxon>
        <taxon>Macleaya</taxon>
    </lineage>
</organism>
<feature type="DNA-binding region" description="Homeobox" evidence="8">
    <location>
        <begin position="455"/>
        <end position="517"/>
    </location>
</feature>
<dbReference type="InterPro" id="IPR006563">
    <property type="entry name" value="POX_dom"/>
</dbReference>
<evidence type="ECO:0000256" key="3">
    <source>
        <dbReference type="ARBA" id="ARBA00023015"/>
    </source>
</evidence>
<evidence type="ECO:0000313" key="12">
    <source>
        <dbReference type="Proteomes" id="UP000195402"/>
    </source>
</evidence>
<feature type="compositionally biased region" description="Basic and acidic residues" evidence="9">
    <location>
        <begin position="543"/>
        <end position="556"/>
    </location>
</feature>
<dbReference type="FunFam" id="1.10.10.60:FF:000083">
    <property type="entry name" value="BEL1-like homeodomain protein 4"/>
    <property type="match status" value="1"/>
</dbReference>
<evidence type="ECO:0000256" key="2">
    <source>
        <dbReference type="ARBA" id="ARBA00006454"/>
    </source>
</evidence>
<name>A0A200QE37_MACCD</name>
<dbReference type="Gene3D" id="1.10.10.60">
    <property type="entry name" value="Homeodomain-like"/>
    <property type="match status" value="1"/>
</dbReference>
<dbReference type="GO" id="GO:0005634">
    <property type="term" value="C:nucleus"/>
    <property type="evidence" value="ECO:0007669"/>
    <property type="project" value="UniProtKB-SubCell"/>
</dbReference>
<dbReference type="SMART" id="SM00574">
    <property type="entry name" value="POX"/>
    <property type="match status" value="1"/>
</dbReference>
<dbReference type="PANTHER" id="PTHR11850">
    <property type="entry name" value="HOMEOBOX PROTEIN TRANSCRIPTION FACTORS"/>
    <property type="match status" value="1"/>
</dbReference>
<feature type="region of interest" description="Disordered" evidence="9">
    <location>
        <begin position="313"/>
        <end position="335"/>
    </location>
</feature>
<dbReference type="FunCoup" id="A0A200QE37">
    <property type="interactions" value="726"/>
</dbReference>
<dbReference type="SUPFAM" id="SSF46689">
    <property type="entry name" value="Homeodomain-like"/>
    <property type="match status" value="1"/>
</dbReference>
<evidence type="ECO:0000256" key="7">
    <source>
        <dbReference type="ARBA" id="ARBA00023242"/>
    </source>
</evidence>
<feature type="compositionally biased region" description="Polar residues" evidence="9">
    <location>
        <begin position="183"/>
        <end position="196"/>
    </location>
</feature>
<evidence type="ECO:0000256" key="9">
    <source>
        <dbReference type="SAM" id="MobiDB-lite"/>
    </source>
</evidence>
<keyword evidence="7 8" id="KW-0539">Nucleus</keyword>
<dbReference type="STRING" id="56857.A0A200QE37"/>
<dbReference type="InterPro" id="IPR008422">
    <property type="entry name" value="KN_HD"/>
</dbReference>
<dbReference type="SMART" id="SM00389">
    <property type="entry name" value="HOX"/>
    <property type="match status" value="1"/>
</dbReference>
<feature type="region of interest" description="Disordered" evidence="9">
    <location>
        <begin position="526"/>
        <end position="556"/>
    </location>
</feature>
<comment type="caution">
    <text evidence="11">The sequence shown here is derived from an EMBL/GenBank/DDBJ whole genome shotgun (WGS) entry which is preliminary data.</text>
</comment>
<evidence type="ECO:0000256" key="1">
    <source>
        <dbReference type="ARBA" id="ARBA00004123"/>
    </source>
</evidence>
<feature type="compositionally biased region" description="Basic and acidic residues" evidence="9">
    <location>
        <begin position="567"/>
        <end position="583"/>
    </location>
</feature>
<evidence type="ECO:0000256" key="8">
    <source>
        <dbReference type="PROSITE-ProRule" id="PRU00108"/>
    </source>
</evidence>
<keyword evidence="3" id="KW-0805">Transcription regulation</keyword>
<accession>A0A200QE37</accession>
<evidence type="ECO:0000259" key="10">
    <source>
        <dbReference type="PROSITE" id="PS50071"/>
    </source>
</evidence>
<dbReference type="OMA" id="PYGMSSI"/>
<gene>
    <name evidence="11" type="ORF">BVC80_551g26</name>
</gene>
<dbReference type="Proteomes" id="UP000195402">
    <property type="component" value="Unassembled WGS sequence"/>
</dbReference>
<feature type="compositionally biased region" description="Polar residues" evidence="9">
    <location>
        <begin position="532"/>
        <end position="542"/>
    </location>
</feature>
<keyword evidence="12" id="KW-1185">Reference proteome</keyword>
<reference evidence="11 12" key="1">
    <citation type="journal article" date="2017" name="Mol. Plant">
        <title>The Genome of Medicinal Plant Macleaya cordata Provides New Insights into Benzylisoquinoline Alkaloids Metabolism.</title>
        <authorList>
            <person name="Liu X."/>
            <person name="Liu Y."/>
            <person name="Huang P."/>
            <person name="Ma Y."/>
            <person name="Qing Z."/>
            <person name="Tang Q."/>
            <person name="Cao H."/>
            <person name="Cheng P."/>
            <person name="Zheng Y."/>
            <person name="Yuan Z."/>
            <person name="Zhou Y."/>
            <person name="Liu J."/>
            <person name="Tang Z."/>
            <person name="Zhuo Y."/>
            <person name="Zhang Y."/>
            <person name="Yu L."/>
            <person name="Huang J."/>
            <person name="Yang P."/>
            <person name="Peng Q."/>
            <person name="Zhang J."/>
            <person name="Jiang W."/>
            <person name="Zhang Z."/>
            <person name="Lin K."/>
            <person name="Ro D.K."/>
            <person name="Chen X."/>
            <person name="Xiong X."/>
            <person name="Shang Y."/>
            <person name="Huang S."/>
            <person name="Zeng J."/>
        </authorList>
    </citation>
    <scope>NUCLEOTIDE SEQUENCE [LARGE SCALE GENOMIC DNA]</scope>
    <source>
        <strain evidence="12">cv. BLH2017</strain>
        <tissue evidence="11">Root</tissue>
    </source>
</reference>
<sequence length="739" mass="80333">MATYYPTSSNQRDVTPNLYLRDPAPNSYPEAQGLAGNMMMYMNYSSSTGSYSDPLAGNSQSQQNCVDLPSVGASELGSSQQGILSNFVGSQTGDQSYSLWRDSRNEMLFMQPTGGPTNIQSINGATDDLVRSSVTEDTQMGLGTQLGILHGGQNLQGQGLSLSLSTHIPSAIPVPSFQYRQPNPGLTSFLNSHPSISGSGGGGSGSGSRDDESPQNKQLRNAEYLQPGFTGIHHDVIKGEALNNLLSAVGPKQMHSDPSPYGVPGIASTIANSKYLKVAQQLLDEVVNVHKALKQHEGVLKGSKETDEQLKDGAAVGMPSDPQEVTTTSAGELSPAERQDLQNKMTKLLSMLDEVDRRYKQYYHQMQIVVSSFDVIAGCGAAKPYTALALQTISRHFRCLRDAINDQIKATRKSLGEQDTAGNGKGGGISRLRFVDQQLRQQRALQQLGMMQQHAWRPQRGLPESSVTILRAWLFEHFLHPYPKDSDKIMLARQTGLTRSQVSNWFINARVRLWKPMVEEMYKEEFGETEMDSNSSSENLSKTVRDNTKASEDNKREELQQLVKSATTERCHPRQFHESKPDFIPDVEMSGPTAGASFQNGGHEDNTGYRGMKLSSGQRSHADDCSLLQDAFVQSDGNGSGRFMTANAAYQMAELARYGSGSGVSLTLGLQHCDGGGLSMSGGTHQNFVMRADDMYNAAAAAAAAASSLGSDTADYDCMDPGDRRSRFSSSHMLHDFVA</sequence>
<feature type="domain" description="Homeobox" evidence="10">
    <location>
        <begin position="453"/>
        <end position="516"/>
    </location>
</feature>
<feature type="region of interest" description="Disordered" evidence="9">
    <location>
        <begin position="183"/>
        <end position="216"/>
    </location>
</feature>
<evidence type="ECO:0000313" key="11">
    <source>
        <dbReference type="EMBL" id="OVA08723.1"/>
    </source>
</evidence>
<evidence type="ECO:0000256" key="4">
    <source>
        <dbReference type="ARBA" id="ARBA00023125"/>
    </source>
</evidence>
<keyword evidence="5 8" id="KW-0371">Homeobox</keyword>